<dbReference type="EMBL" id="JAVAIM010000001">
    <property type="protein sequence ID" value="MDP4574540.1"/>
    <property type="molecule type" value="Genomic_DNA"/>
</dbReference>
<dbReference type="Proteomes" id="UP001240639">
    <property type="component" value="Unassembled WGS sequence"/>
</dbReference>
<protein>
    <submittedName>
        <fullName evidence="3">Uncharacterized protein</fullName>
    </submittedName>
</protein>
<accession>A0ABT9HN18</accession>
<feature type="compositionally biased region" description="Low complexity" evidence="1">
    <location>
        <begin position="43"/>
        <end position="62"/>
    </location>
</feature>
<organism evidence="3 4">
    <name type="scientific">Qipengyuania profundimaris</name>
    <dbReference type="NCBI Taxonomy" id="3067652"/>
    <lineage>
        <taxon>Bacteria</taxon>
        <taxon>Pseudomonadati</taxon>
        <taxon>Pseudomonadota</taxon>
        <taxon>Alphaproteobacteria</taxon>
        <taxon>Sphingomonadales</taxon>
        <taxon>Erythrobacteraceae</taxon>
        <taxon>Qipengyuania</taxon>
    </lineage>
</organism>
<feature type="compositionally biased region" description="Gly residues" evidence="1">
    <location>
        <begin position="24"/>
        <end position="37"/>
    </location>
</feature>
<keyword evidence="2" id="KW-0732">Signal</keyword>
<evidence type="ECO:0000313" key="4">
    <source>
        <dbReference type="Proteomes" id="UP001240639"/>
    </source>
</evidence>
<sequence>MRYILCGAAAVALAASGAMAQPGNGKGNGNGNGGGGQSAASMNKGNGNANRGNRGNGNAAKQRGPDRQVQRDRGPQRSANRGNGNGNGNDNGNAIRADRGNGNGNAARVNRGNGNGNGNEFIRRGDRDVRSVTRVDYRDGRDFRRIDRSRSYIEGCPPGLAKKRNGCMPPGQAKKYYDRGLFGQSYRPSLFGLNNYRDGRYAYNDGYLLRLGSGGGISGYIPLLGGALGIGNPWPSSYDYYNVPDYYVDYYDLGRQGQYRYADNVIYRYDAEDAAIMSVAALLTGDEFQVGQPMPRGYDIYNVPYAYRDRYYDTPDSMYRYSDGYVYRMDPETRLVAAAIELLI</sequence>
<evidence type="ECO:0000313" key="3">
    <source>
        <dbReference type="EMBL" id="MDP4574540.1"/>
    </source>
</evidence>
<feature type="compositionally biased region" description="Basic and acidic residues" evidence="1">
    <location>
        <begin position="63"/>
        <end position="75"/>
    </location>
</feature>
<proteinExistence type="predicted"/>
<feature type="region of interest" description="Disordered" evidence="1">
    <location>
        <begin position="19"/>
        <end position="123"/>
    </location>
</feature>
<dbReference type="Gene3D" id="3.10.450.160">
    <property type="entry name" value="inner membrane protein cigr"/>
    <property type="match status" value="1"/>
</dbReference>
<feature type="chain" id="PRO_5046234610" evidence="2">
    <location>
        <begin position="21"/>
        <end position="344"/>
    </location>
</feature>
<gene>
    <name evidence="3" type="ORF">Q9K02_05230</name>
</gene>
<keyword evidence="4" id="KW-1185">Reference proteome</keyword>
<feature type="signal peptide" evidence="2">
    <location>
        <begin position="1"/>
        <end position="20"/>
    </location>
</feature>
<reference evidence="3 4" key="1">
    <citation type="submission" date="2023-08" db="EMBL/GenBank/DDBJ databases">
        <title>genomic of G39.</title>
        <authorList>
            <person name="Wang Y."/>
        </authorList>
    </citation>
    <scope>NUCLEOTIDE SEQUENCE [LARGE SCALE GENOMIC DNA]</scope>
    <source>
        <strain evidence="3 4">G39</strain>
    </source>
</reference>
<dbReference type="RefSeq" id="WP_305931938.1">
    <property type="nucleotide sequence ID" value="NZ_JAVAIM010000001.1"/>
</dbReference>
<comment type="caution">
    <text evidence="3">The sequence shown here is derived from an EMBL/GenBank/DDBJ whole genome shotgun (WGS) entry which is preliminary data.</text>
</comment>
<evidence type="ECO:0000256" key="2">
    <source>
        <dbReference type="SAM" id="SignalP"/>
    </source>
</evidence>
<name>A0ABT9HN18_9SPHN</name>
<evidence type="ECO:0000256" key="1">
    <source>
        <dbReference type="SAM" id="MobiDB-lite"/>
    </source>
</evidence>